<dbReference type="InterPro" id="IPR006016">
    <property type="entry name" value="UspA"/>
</dbReference>
<comment type="caution">
    <text evidence="2">The sequence shown here is derived from an EMBL/GenBank/DDBJ whole genome shotgun (WGS) entry which is preliminary data.</text>
</comment>
<proteinExistence type="predicted"/>
<keyword evidence="3" id="KW-1185">Reference proteome</keyword>
<evidence type="ECO:0000313" key="2">
    <source>
        <dbReference type="EMBL" id="RJX44716.1"/>
    </source>
</evidence>
<dbReference type="Pfam" id="PF00582">
    <property type="entry name" value="Usp"/>
    <property type="match status" value="1"/>
</dbReference>
<sequence>MTLIVVPVRYPLSEHSAATLREAIKISTDRDAELSVLHVDLYQNSKNVTRTDLKRAVEREFGELDNVRYVVRRGFLLEETILEEIVGENADLVVIGSRQAGRWQRMLRKLRADPDIGEFLKGELDCTVITVNADGVTSR</sequence>
<feature type="domain" description="UspA" evidence="1">
    <location>
        <begin position="4"/>
        <end position="107"/>
    </location>
</feature>
<reference evidence="2 3" key="1">
    <citation type="submission" date="2018-06" db="EMBL/GenBank/DDBJ databases">
        <title>Halonotius sp. F13-13 a new haloarchaeeon isolated from a solar saltern from Isla Cristina, Huelva, Spain.</title>
        <authorList>
            <person name="Duran-Viseras A."/>
            <person name="Sanchez-Porro C."/>
            <person name="Ventosa A."/>
        </authorList>
    </citation>
    <scope>NUCLEOTIDE SEQUENCE [LARGE SCALE GENOMIC DNA]</scope>
    <source>
        <strain evidence="2 3">F13-13</strain>
    </source>
</reference>
<gene>
    <name evidence="2" type="ORF">DM826_00990</name>
</gene>
<dbReference type="SUPFAM" id="SSF52402">
    <property type="entry name" value="Adenine nucleotide alpha hydrolases-like"/>
    <property type="match status" value="1"/>
</dbReference>
<dbReference type="Proteomes" id="UP000276588">
    <property type="component" value="Unassembled WGS sequence"/>
</dbReference>
<dbReference type="InterPro" id="IPR014729">
    <property type="entry name" value="Rossmann-like_a/b/a_fold"/>
</dbReference>
<name>A0A3A6PY62_9EURY</name>
<dbReference type="OrthoDB" id="260697at2157"/>
<dbReference type="CDD" id="cd00293">
    <property type="entry name" value="USP-like"/>
    <property type="match status" value="1"/>
</dbReference>
<accession>A0A3A6PY62</accession>
<organism evidence="2 3">
    <name type="scientific">Halonotius aquaticus</name>
    <dbReference type="NCBI Taxonomy" id="2216978"/>
    <lineage>
        <taxon>Archaea</taxon>
        <taxon>Methanobacteriati</taxon>
        <taxon>Methanobacteriota</taxon>
        <taxon>Stenosarchaea group</taxon>
        <taxon>Halobacteria</taxon>
        <taxon>Halobacteriales</taxon>
        <taxon>Haloferacaceae</taxon>
        <taxon>Halonotius</taxon>
    </lineage>
</organism>
<dbReference type="EMBL" id="QKNY01000003">
    <property type="protein sequence ID" value="RJX44716.1"/>
    <property type="molecule type" value="Genomic_DNA"/>
</dbReference>
<dbReference type="Gene3D" id="3.40.50.620">
    <property type="entry name" value="HUPs"/>
    <property type="match status" value="1"/>
</dbReference>
<dbReference type="AlphaFoldDB" id="A0A3A6PY62"/>
<evidence type="ECO:0000313" key="3">
    <source>
        <dbReference type="Proteomes" id="UP000276588"/>
    </source>
</evidence>
<protein>
    <submittedName>
        <fullName evidence="2">Universal stress protein</fullName>
    </submittedName>
</protein>
<dbReference type="RefSeq" id="WP_120100362.1">
    <property type="nucleotide sequence ID" value="NZ_QKNY01000003.1"/>
</dbReference>
<evidence type="ECO:0000259" key="1">
    <source>
        <dbReference type="Pfam" id="PF00582"/>
    </source>
</evidence>